<reference evidence="1" key="1">
    <citation type="submission" date="2025-08" db="UniProtKB">
        <authorList>
            <consortium name="Ensembl"/>
        </authorList>
    </citation>
    <scope>IDENTIFICATION</scope>
</reference>
<evidence type="ECO:0000313" key="2">
    <source>
        <dbReference type="Proteomes" id="UP000472260"/>
    </source>
</evidence>
<dbReference type="Ensembl" id="ENSSANT00000035743.1">
    <property type="protein sequence ID" value="ENSSANP00000033574.1"/>
    <property type="gene ID" value="ENSSANG00000017076.1"/>
</dbReference>
<protein>
    <submittedName>
        <fullName evidence="1">Uncharacterized protein</fullName>
    </submittedName>
</protein>
<proteinExistence type="predicted"/>
<reference evidence="1" key="2">
    <citation type="submission" date="2025-09" db="UniProtKB">
        <authorList>
            <consortium name="Ensembl"/>
        </authorList>
    </citation>
    <scope>IDENTIFICATION</scope>
</reference>
<sequence length="63" mass="7648">VRVNIIGRAEVEQGVRAEPGWSREPGRSRRSRGPPWWARLIRRPWQRLRTSANYILVSWRRRR</sequence>
<dbReference type="Proteomes" id="UP000472260">
    <property type="component" value="Unassembled WGS sequence"/>
</dbReference>
<organism evidence="1 2">
    <name type="scientific">Sinocyclocheilus anshuiensis</name>
    <dbReference type="NCBI Taxonomy" id="1608454"/>
    <lineage>
        <taxon>Eukaryota</taxon>
        <taxon>Metazoa</taxon>
        <taxon>Chordata</taxon>
        <taxon>Craniata</taxon>
        <taxon>Vertebrata</taxon>
        <taxon>Euteleostomi</taxon>
        <taxon>Actinopterygii</taxon>
        <taxon>Neopterygii</taxon>
        <taxon>Teleostei</taxon>
        <taxon>Ostariophysi</taxon>
        <taxon>Cypriniformes</taxon>
        <taxon>Cyprinidae</taxon>
        <taxon>Cyprininae</taxon>
        <taxon>Sinocyclocheilus</taxon>
    </lineage>
</organism>
<evidence type="ECO:0000313" key="1">
    <source>
        <dbReference type="Ensembl" id="ENSSANP00000033574.1"/>
    </source>
</evidence>
<accession>A0A671MSQ8</accession>
<dbReference type="AlphaFoldDB" id="A0A671MSQ8"/>
<keyword evidence="2" id="KW-1185">Reference proteome</keyword>
<name>A0A671MSQ8_9TELE</name>